<keyword evidence="2" id="KW-0408">Iron</keyword>
<name>A0ABY5VTV5_9ACTN</name>
<accession>A0ABY5VTV5</accession>
<dbReference type="InterPro" id="IPR036396">
    <property type="entry name" value="Cyt_P450_sf"/>
</dbReference>
<dbReference type="Proteomes" id="UP001059617">
    <property type="component" value="Chromosome"/>
</dbReference>
<dbReference type="EMBL" id="CP073720">
    <property type="protein sequence ID" value="UWP80249.1"/>
    <property type="molecule type" value="Genomic_DNA"/>
</dbReference>
<sequence length="418" mass="46441">MAVDKPSDAVPHLNYDPFSLPQRDHPYPVWSAMRDEAPVLWSDAINAWVVTRYADATRIIADTETFRNEGSTRSLATPPREVSDVLATGLPRDELRSTQDLDGPEHARIRKFLAAILTPRRIGGLAPRARQIADDLLAPMVEQGGGDFVADFAYRLPLALITQLLGIPEEDGERLHHWSTQKMALQWSRLDPQDHVRAAQDYVDFQNYLVDLIRRRRAEPIGDVVSAFTQLRMPDERPLTDTEIVGQMMGLIAAGHETTTNFLSLTLWRLLEHQEVWRSVCANPALIPGLVEEGLRLESPAGIWRRTSRAVTLHGKEIPAGARVQVLLPAANRDPDVFPSADVLDVHRGPEHPHLAFGRGIHYCIGAGLARIEGKAAFESLVSGAPGIRLAEGFVPHFKPNASQRYLERLTVEIGSLP</sequence>
<comment type="similarity">
    <text evidence="1 2">Belongs to the cytochrome P450 family.</text>
</comment>
<dbReference type="PANTHER" id="PTHR46696:SF3">
    <property type="entry name" value="PULCHERRIMINIC ACID SYNTHASE"/>
    <property type="match status" value="1"/>
</dbReference>
<keyword evidence="2" id="KW-0349">Heme</keyword>
<dbReference type="PROSITE" id="PS00086">
    <property type="entry name" value="CYTOCHROME_P450"/>
    <property type="match status" value="1"/>
</dbReference>
<reference evidence="3" key="2">
    <citation type="submission" date="2022-09" db="EMBL/GenBank/DDBJ databases">
        <title>Biosynthetic gene clusters of Dactylosporangioum fulvum.</title>
        <authorList>
            <person name="Caradec T."/>
        </authorList>
    </citation>
    <scope>NUCLEOTIDE SEQUENCE</scope>
    <source>
        <strain evidence="3">NRRL B-16292</strain>
    </source>
</reference>
<dbReference type="Pfam" id="PF00067">
    <property type="entry name" value="p450"/>
    <property type="match status" value="2"/>
</dbReference>
<keyword evidence="2" id="KW-0479">Metal-binding</keyword>
<organism evidence="3 4">
    <name type="scientific">Dactylosporangium fulvum</name>
    <dbReference type="NCBI Taxonomy" id="53359"/>
    <lineage>
        <taxon>Bacteria</taxon>
        <taxon>Bacillati</taxon>
        <taxon>Actinomycetota</taxon>
        <taxon>Actinomycetes</taxon>
        <taxon>Micromonosporales</taxon>
        <taxon>Micromonosporaceae</taxon>
        <taxon>Dactylosporangium</taxon>
    </lineage>
</organism>
<keyword evidence="2" id="KW-0503">Monooxygenase</keyword>
<dbReference type="PRINTS" id="PR00385">
    <property type="entry name" value="P450"/>
</dbReference>
<dbReference type="PRINTS" id="PR00359">
    <property type="entry name" value="BP450"/>
</dbReference>
<dbReference type="InterPro" id="IPR002397">
    <property type="entry name" value="Cyt_P450_B"/>
</dbReference>
<evidence type="ECO:0000256" key="2">
    <source>
        <dbReference type="RuleBase" id="RU000461"/>
    </source>
</evidence>
<keyword evidence="2" id="KW-0560">Oxidoreductase</keyword>
<proteinExistence type="inferred from homology"/>
<evidence type="ECO:0000256" key="1">
    <source>
        <dbReference type="ARBA" id="ARBA00010617"/>
    </source>
</evidence>
<evidence type="ECO:0000313" key="3">
    <source>
        <dbReference type="EMBL" id="UWP80249.1"/>
    </source>
</evidence>
<dbReference type="RefSeq" id="WP_259858007.1">
    <property type="nucleotide sequence ID" value="NZ_BAAAST010000007.1"/>
</dbReference>
<keyword evidence="4" id="KW-1185">Reference proteome</keyword>
<gene>
    <name evidence="3" type="ORF">Dfulv_34520</name>
</gene>
<dbReference type="PANTHER" id="PTHR46696">
    <property type="entry name" value="P450, PUTATIVE (EUROFUNG)-RELATED"/>
    <property type="match status" value="1"/>
</dbReference>
<evidence type="ECO:0000313" key="4">
    <source>
        <dbReference type="Proteomes" id="UP001059617"/>
    </source>
</evidence>
<protein>
    <submittedName>
        <fullName evidence="3">Cytochrome P450</fullName>
    </submittedName>
</protein>
<reference evidence="3" key="1">
    <citation type="submission" date="2021-04" db="EMBL/GenBank/DDBJ databases">
        <authorList>
            <person name="Hartkoorn R.C."/>
            <person name="Beaudoing E."/>
            <person name="Hot D."/>
        </authorList>
    </citation>
    <scope>NUCLEOTIDE SEQUENCE</scope>
    <source>
        <strain evidence="3">NRRL B-16292</strain>
    </source>
</reference>
<dbReference type="InterPro" id="IPR001128">
    <property type="entry name" value="Cyt_P450"/>
</dbReference>
<dbReference type="Gene3D" id="1.10.630.10">
    <property type="entry name" value="Cytochrome P450"/>
    <property type="match status" value="1"/>
</dbReference>
<dbReference type="InterPro" id="IPR017972">
    <property type="entry name" value="Cyt_P450_CS"/>
</dbReference>
<dbReference type="SUPFAM" id="SSF48264">
    <property type="entry name" value="Cytochrome P450"/>
    <property type="match status" value="1"/>
</dbReference>